<reference evidence="1 2" key="1">
    <citation type="submission" date="2019-02" db="EMBL/GenBank/DDBJ databases">
        <title>Deep-cultivation of Planctomycetes and their phenomic and genomic characterization uncovers novel biology.</title>
        <authorList>
            <person name="Wiegand S."/>
            <person name="Jogler M."/>
            <person name="Boedeker C."/>
            <person name="Pinto D."/>
            <person name="Vollmers J."/>
            <person name="Rivas-Marin E."/>
            <person name="Kohn T."/>
            <person name="Peeters S.H."/>
            <person name="Heuer A."/>
            <person name="Rast P."/>
            <person name="Oberbeckmann S."/>
            <person name="Bunk B."/>
            <person name="Jeske O."/>
            <person name="Meyerdierks A."/>
            <person name="Storesund J.E."/>
            <person name="Kallscheuer N."/>
            <person name="Luecker S."/>
            <person name="Lage O.M."/>
            <person name="Pohl T."/>
            <person name="Merkel B.J."/>
            <person name="Hornburger P."/>
            <person name="Mueller R.-W."/>
            <person name="Bruemmer F."/>
            <person name="Labrenz M."/>
            <person name="Spormann A.M."/>
            <person name="Op den Camp H."/>
            <person name="Overmann J."/>
            <person name="Amann R."/>
            <person name="Jetten M.S.M."/>
            <person name="Mascher T."/>
            <person name="Medema M.H."/>
            <person name="Devos D.P."/>
            <person name="Kaster A.-K."/>
            <person name="Ovreas L."/>
            <person name="Rohde M."/>
            <person name="Galperin M.Y."/>
            <person name="Jogler C."/>
        </authorList>
    </citation>
    <scope>NUCLEOTIDE SEQUENCE [LARGE SCALE GENOMIC DNA]</scope>
    <source>
        <strain evidence="1 2">K23_9</strain>
    </source>
</reference>
<proteinExistence type="predicted"/>
<dbReference type="Proteomes" id="UP000319817">
    <property type="component" value="Chromosome"/>
</dbReference>
<name>A0A517NZA4_9BACT</name>
<dbReference type="OrthoDB" id="266475at2"/>
<evidence type="ECO:0000313" key="1">
    <source>
        <dbReference type="EMBL" id="QDT12457.1"/>
    </source>
</evidence>
<dbReference type="AlphaFoldDB" id="A0A517NZA4"/>
<evidence type="ECO:0000313" key="2">
    <source>
        <dbReference type="Proteomes" id="UP000319817"/>
    </source>
</evidence>
<organism evidence="1 2">
    <name type="scientific">Stieleria marina</name>
    <dbReference type="NCBI Taxonomy" id="1930275"/>
    <lineage>
        <taxon>Bacteria</taxon>
        <taxon>Pseudomonadati</taxon>
        <taxon>Planctomycetota</taxon>
        <taxon>Planctomycetia</taxon>
        <taxon>Pirellulales</taxon>
        <taxon>Pirellulaceae</taxon>
        <taxon>Stieleria</taxon>
    </lineage>
</organism>
<keyword evidence="2" id="KW-1185">Reference proteome</keyword>
<sequence>MVAKKAAVDPIDFKISPEDQDEDGFVSLWNISSSTCNGDLEKTRALAAKLLNFLCKRECDFVVISPADASFLDEKFESENKLLYDWKPESEHVDILSQHAEVPAKAFMSFLTTHKFSPSTKYNPRRADRVEWFNEKWCVG</sequence>
<gene>
    <name evidence="1" type="ORF">K239x_44670</name>
</gene>
<accession>A0A517NZA4</accession>
<dbReference type="EMBL" id="CP036526">
    <property type="protein sequence ID" value="QDT12457.1"/>
    <property type="molecule type" value="Genomic_DNA"/>
</dbReference>
<dbReference type="RefSeq" id="WP_145420349.1">
    <property type="nucleotide sequence ID" value="NZ_CP036526.1"/>
</dbReference>
<protein>
    <submittedName>
        <fullName evidence="1">Uncharacterized protein</fullName>
    </submittedName>
</protein>